<dbReference type="Pfam" id="PF06203">
    <property type="entry name" value="CCT"/>
    <property type="match status" value="1"/>
</dbReference>
<evidence type="ECO:0000256" key="3">
    <source>
        <dbReference type="PROSITE-ProRule" id="PRU00357"/>
    </source>
</evidence>
<dbReference type="GO" id="GO:0003700">
    <property type="term" value="F:DNA-binding transcription factor activity"/>
    <property type="evidence" value="ECO:0007669"/>
    <property type="project" value="TreeGrafter"/>
</dbReference>
<evidence type="ECO:0000256" key="2">
    <source>
        <dbReference type="ARBA" id="ARBA00023242"/>
    </source>
</evidence>
<dbReference type="GeneID" id="102701240"/>
<evidence type="ECO:0000313" key="6">
    <source>
        <dbReference type="EnsemblPlants" id="OB02G10670.1"/>
    </source>
</evidence>
<dbReference type="EnsemblPlants" id="OB02G10670.1">
    <property type="protein sequence ID" value="OB02G10670.1"/>
    <property type="gene ID" value="OB02G10670"/>
</dbReference>
<organism evidence="6">
    <name type="scientific">Oryza brachyantha</name>
    <name type="common">malo sina</name>
    <dbReference type="NCBI Taxonomy" id="4533"/>
    <lineage>
        <taxon>Eukaryota</taxon>
        <taxon>Viridiplantae</taxon>
        <taxon>Streptophyta</taxon>
        <taxon>Embryophyta</taxon>
        <taxon>Tracheophyta</taxon>
        <taxon>Spermatophyta</taxon>
        <taxon>Magnoliopsida</taxon>
        <taxon>Liliopsida</taxon>
        <taxon>Poales</taxon>
        <taxon>Poaceae</taxon>
        <taxon>BOP clade</taxon>
        <taxon>Oryzoideae</taxon>
        <taxon>Oryzeae</taxon>
        <taxon>Oryzinae</taxon>
        <taxon>Oryza</taxon>
    </lineage>
</organism>
<dbReference type="PROSITE" id="PS51017">
    <property type="entry name" value="CCT"/>
    <property type="match status" value="1"/>
</dbReference>
<protein>
    <recommendedName>
        <fullName evidence="5">CCT domain-containing protein</fullName>
    </recommendedName>
</protein>
<dbReference type="OrthoDB" id="153872at2759"/>
<feature type="domain" description="CCT" evidence="5">
    <location>
        <begin position="257"/>
        <end position="299"/>
    </location>
</feature>
<dbReference type="KEGG" id="obr:102701240"/>
<dbReference type="GO" id="GO:0009909">
    <property type="term" value="P:regulation of flower development"/>
    <property type="evidence" value="ECO:0007669"/>
    <property type="project" value="InterPro"/>
</dbReference>
<reference evidence="6" key="1">
    <citation type="submission" date="2013-04" db="UniProtKB">
        <authorList>
            <consortium name="EnsemblPlants"/>
        </authorList>
    </citation>
    <scope>IDENTIFICATION</scope>
</reference>
<comment type="subcellular location">
    <subcellularLocation>
        <location evidence="1 3">Nucleus</location>
    </subcellularLocation>
</comment>
<evidence type="ECO:0000256" key="4">
    <source>
        <dbReference type="SAM" id="MobiDB-lite"/>
    </source>
</evidence>
<proteinExistence type="predicted"/>
<dbReference type="PANTHER" id="PTHR31319:SF110">
    <property type="entry name" value="CCT MOTIF FAMILY PROTEIN"/>
    <property type="match status" value="1"/>
</dbReference>
<dbReference type="Proteomes" id="UP000006038">
    <property type="component" value="Unassembled WGS sequence"/>
</dbReference>
<dbReference type="Gramene" id="OB02G10670.1">
    <property type="protein sequence ID" value="OB02G10670.1"/>
    <property type="gene ID" value="OB02G10670"/>
</dbReference>
<name>J3L8V0_ORYBR</name>
<feature type="region of interest" description="Disordered" evidence="4">
    <location>
        <begin position="298"/>
        <end position="318"/>
    </location>
</feature>
<dbReference type="OMA" id="MFEDANP"/>
<feature type="compositionally biased region" description="Polar residues" evidence="4">
    <location>
        <begin position="302"/>
        <end position="311"/>
    </location>
</feature>
<keyword evidence="7" id="KW-1185">Reference proteome</keyword>
<dbReference type="HOGENOM" id="CLU_028225_5_0_1"/>
<dbReference type="InterPro" id="IPR010402">
    <property type="entry name" value="CCT_domain"/>
</dbReference>
<evidence type="ECO:0000256" key="1">
    <source>
        <dbReference type="ARBA" id="ARBA00004123"/>
    </source>
</evidence>
<accession>J3L8V0</accession>
<sequence>MARILDAPLPSPSPPPPPVTEEAWIDDALLLPYDNYPEVLNSMMFQDSNTGMGKETMTGTTTAGEEALLIDNANQPDYFQAWTNSFDSVALMEPGALQEPSYFDLEPSYLNFESCLLGTDQQMASSMQPDSADLLQPLNMSDTPYVQLPMMDTNLNNDIGATPLPSNLVELIPQPDVSLLQPLTMNDTLQPLTMNETTYDQLPMIDTNTSNDASSDFTCANFQSSSTSLLPGGNSCQDQQAHCVELPKKPCPDPEQRQRAVQRYKQKRNNRRFVKQIMYASRKATADTRRRVRGRFVKASLEQGSNSNDNKQPNHEPD</sequence>
<dbReference type="InterPro" id="IPR045281">
    <property type="entry name" value="CONSTANS-like"/>
</dbReference>
<evidence type="ECO:0000313" key="7">
    <source>
        <dbReference type="Proteomes" id="UP000006038"/>
    </source>
</evidence>
<dbReference type="GO" id="GO:0005634">
    <property type="term" value="C:nucleus"/>
    <property type="evidence" value="ECO:0007669"/>
    <property type="project" value="UniProtKB-SubCell"/>
</dbReference>
<dbReference type="PANTHER" id="PTHR31319">
    <property type="entry name" value="ZINC FINGER PROTEIN CONSTANS-LIKE 4"/>
    <property type="match status" value="1"/>
</dbReference>
<dbReference type="AlphaFoldDB" id="J3L8V0"/>
<dbReference type="eggNOG" id="ENOG502RRQH">
    <property type="taxonomic scope" value="Eukaryota"/>
</dbReference>
<keyword evidence="2 3" id="KW-0539">Nucleus</keyword>
<dbReference type="STRING" id="4533.J3L8V0"/>
<evidence type="ECO:0000259" key="5">
    <source>
        <dbReference type="PROSITE" id="PS51017"/>
    </source>
</evidence>